<feature type="region of interest" description="Disordered" evidence="10">
    <location>
        <begin position="236"/>
        <end position="257"/>
    </location>
</feature>
<keyword evidence="4 8" id="KW-0805">Transcription regulation</keyword>
<dbReference type="InterPro" id="IPR001789">
    <property type="entry name" value="Sig_transdc_resp-reg_receiver"/>
</dbReference>
<keyword evidence="2 9" id="KW-0597">Phosphoprotein</keyword>
<dbReference type="GO" id="GO:0003700">
    <property type="term" value="F:DNA-binding transcription factor activity"/>
    <property type="evidence" value="ECO:0007669"/>
    <property type="project" value="UniProtKB-UniRule"/>
</dbReference>
<keyword evidence="6 8" id="KW-0804">Transcription</keyword>
<dbReference type="GeneID" id="34520063"/>
<keyword evidence="5 8" id="KW-0238">DNA-binding</keyword>
<dbReference type="OrthoDB" id="424572at2759"/>
<dbReference type="GO" id="GO:1900101">
    <property type="term" value="P:regulation of endoplasmic reticulum unfolded protein response"/>
    <property type="evidence" value="ECO:0007669"/>
    <property type="project" value="EnsemblFungi"/>
</dbReference>
<evidence type="ECO:0000256" key="5">
    <source>
        <dbReference type="ARBA" id="ARBA00023125"/>
    </source>
</evidence>
<evidence type="ECO:0000256" key="3">
    <source>
        <dbReference type="ARBA" id="ARBA00023012"/>
    </source>
</evidence>
<dbReference type="GO" id="GO:0034599">
    <property type="term" value="P:cellular response to oxidative stress"/>
    <property type="evidence" value="ECO:0007669"/>
    <property type="project" value="EnsemblFungi"/>
</dbReference>
<dbReference type="PROSITE" id="PS00434">
    <property type="entry name" value="HSF_DOMAIN"/>
    <property type="match status" value="1"/>
</dbReference>
<dbReference type="InterPro" id="IPR014402">
    <property type="entry name" value="Sig_transdc_resp-reg_Skn7"/>
</dbReference>
<dbReference type="GO" id="GO:0006368">
    <property type="term" value="P:transcription elongation by RNA polymerase II"/>
    <property type="evidence" value="ECO:0007669"/>
    <property type="project" value="EnsemblFungi"/>
</dbReference>
<dbReference type="AlphaFoldDB" id="W6MVZ0"/>
<evidence type="ECO:0000256" key="4">
    <source>
        <dbReference type="ARBA" id="ARBA00023015"/>
    </source>
</evidence>
<dbReference type="EMBL" id="HG793127">
    <property type="protein sequence ID" value="CDK26675.1"/>
    <property type="molecule type" value="Genomic_DNA"/>
</dbReference>
<reference evidence="12" key="1">
    <citation type="submission" date="2013-12" db="EMBL/GenBank/DDBJ databases">
        <authorList>
            <person name="Genoscope - CEA"/>
        </authorList>
    </citation>
    <scope>NUCLEOTIDE SEQUENCE</scope>
    <source>
        <strain evidence="12">CBS 1993</strain>
    </source>
</reference>
<dbReference type="SUPFAM" id="SSF52172">
    <property type="entry name" value="CheY-like"/>
    <property type="match status" value="1"/>
</dbReference>
<dbReference type="InterPro" id="IPR036390">
    <property type="entry name" value="WH_DNA-bd_sf"/>
</dbReference>
<evidence type="ECO:0000256" key="6">
    <source>
        <dbReference type="ARBA" id="ARBA00023163"/>
    </source>
</evidence>
<feature type="domain" description="Response regulatory" evidence="11">
    <location>
        <begin position="266"/>
        <end position="380"/>
    </location>
</feature>
<gene>
    <name evidence="12" type="ORF">KUCA_T00002649001</name>
</gene>
<evidence type="ECO:0000259" key="11">
    <source>
        <dbReference type="PROSITE" id="PS50110"/>
    </source>
</evidence>
<dbReference type="PANTHER" id="PTHR45339:SF1">
    <property type="entry name" value="HYBRID SIGNAL TRANSDUCTION HISTIDINE KINASE J"/>
    <property type="match status" value="1"/>
</dbReference>
<proteinExistence type="predicted"/>
<dbReference type="GO" id="GO:0000156">
    <property type="term" value="F:phosphorelay response regulator activity"/>
    <property type="evidence" value="ECO:0007669"/>
    <property type="project" value="EnsemblFungi"/>
</dbReference>
<dbReference type="CDD" id="cd17546">
    <property type="entry name" value="REC_hyHK_CKI1_RcsC-like"/>
    <property type="match status" value="1"/>
</dbReference>
<reference evidence="12" key="2">
    <citation type="submission" date="2014-02" db="EMBL/GenBank/DDBJ databases">
        <title>Complete DNA sequence of /Kuraishia capsulata/ illustrates novel genomic features among budding yeasts (/Saccharomycotina/).</title>
        <authorList>
            <person name="Morales L."/>
            <person name="Noel B."/>
            <person name="Porcel B."/>
            <person name="Marcet-Houben M."/>
            <person name="Hullo M-F."/>
            <person name="Sacerdot C."/>
            <person name="Tekaia F."/>
            <person name="Leh-Louis V."/>
            <person name="Despons L."/>
            <person name="Khanna V."/>
            <person name="Aury J-M."/>
            <person name="Barbe V."/>
            <person name="Couloux A."/>
            <person name="Labadie K."/>
            <person name="Pelletier E."/>
            <person name="Souciet J-L."/>
            <person name="Boekhout T."/>
            <person name="Gabaldon T."/>
            <person name="Wincker P."/>
            <person name="Dujon B."/>
        </authorList>
    </citation>
    <scope>NUCLEOTIDE SEQUENCE</scope>
    <source>
        <strain evidence="12">CBS 1993</strain>
    </source>
</reference>
<dbReference type="InterPro" id="IPR011006">
    <property type="entry name" value="CheY-like_superfamily"/>
</dbReference>
<keyword evidence="3" id="KW-0902">Two-component regulatory system</keyword>
<keyword evidence="7 8" id="KW-0539">Nucleus</keyword>
<dbReference type="PIRSF" id="PIRSF002595">
    <property type="entry name" value="RR_SKN7"/>
    <property type="match status" value="1"/>
</dbReference>
<evidence type="ECO:0000256" key="10">
    <source>
        <dbReference type="SAM" id="MobiDB-lite"/>
    </source>
</evidence>
<protein>
    <recommendedName>
        <fullName evidence="8">Transcription factor</fullName>
    </recommendedName>
</protein>
<dbReference type="HOGENOM" id="CLU_008776_3_1_1"/>
<evidence type="ECO:0000256" key="7">
    <source>
        <dbReference type="ARBA" id="ARBA00023242"/>
    </source>
</evidence>
<dbReference type="FunFam" id="1.10.10.10:FF:000027">
    <property type="entry name" value="Heat shock transcription factor 1"/>
    <property type="match status" value="1"/>
</dbReference>
<evidence type="ECO:0000313" key="13">
    <source>
        <dbReference type="Proteomes" id="UP000019384"/>
    </source>
</evidence>
<evidence type="ECO:0000256" key="1">
    <source>
        <dbReference type="ARBA" id="ARBA00004123"/>
    </source>
</evidence>
<dbReference type="InterPro" id="IPR000232">
    <property type="entry name" value="HSF_DNA-bd"/>
</dbReference>
<dbReference type="STRING" id="1382522.W6MVZ0"/>
<organism evidence="12 13">
    <name type="scientific">Kuraishia capsulata CBS 1993</name>
    <dbReference type="NCBI Taxonomy" id="1382522"/>
    <lineage>
        <taxon>Eukaryota</taxon>
        <taxon>Fungi</taxon>
        <taxon>Dikarya</taxon>
        <taxon>Ascomycota</taxon>
        <taxon>Saccharomycotina</taxon>
        <taxon>Pichiomycetes</taxon>
        <taxon>Pichiales</taxon>
        <taxon>Pichiaceae</taxon>
        <taxon>Kuraishia</taxon>
    </lineage>
</organism>
<dbReference type="Gene3D" id="3.40.50.2300">
    <property type="match status" value="1"/>
</dbReference>
<dbReference type="GO" id="GO:0043565">
    <property type="term" value="F:sequence-specific DNA binding"/>
    <property type="evidence" value="ECO:0007669"/>
    <property type="project" value="InterPro"/>
</dbReference>
<dbReference type="PRINTS" id="PR00056">
    <property type="entry name" value="HSFDOMAIN"/>
</dbReference>
<dbReference type="GO" id="GO:0005829">
    <property type="term" value="C:cytosol"/>
    <property type="evidence" value="ECO:0007669"/>
    <property type="project" value="EnsemblFungi"/>
</dbReference>
<dbReference type="GO" id="GO:0005634">
    <property type="term" value="C:nucleus"/>
    <property type="evidence" value="ECO:0007669"/>
    <property type="project" value="UniProtKB-SubCell"/>
</dbReference>
<accession>W6MVZ0</accession>
<dbReference type="SMART" id="SM00415">
    <property type="entry name" value="HSF"/>
    <property type="match status" value="1"/>
</dbReference>
<dbReference type="Pfam" id="PF00447">
    <property type="entry name" value="HSF_DNA-bind"/>
    <property type="match status" value="1"/>
</dbReference>
<dbReference type="PROSITE" id="PS50110">
    <property type="entry name" value="RESPONSE_REGULATORY"/>
    <property type="match status" value="1"/>
</dbReference>
<dbReference type="SUPFAM" id="SSF46785">
    <property type="entry name" value="Winged helix' DNA-binding domain"/>
    <property type="match status" value="1"/>
</dbReference>
<dbReference type="SMART" id="SM00448">
    <property type="entry name" value="REC"/>
    <property type="match status" value="1"/>
</dbReference>
<dbReference type="PANTHER" id="PTHR45339">
    <property type="entry name" value="HYBRID SIGNAL TRANSDUCTION HISTIDINE KINASE J"/>
    <property type="match status" value="1"/>
</dbReference>
<evidence type="ECO:0000256" key="2">
    <source>
        <dbReference type="ARBA" id="ARBA00022553"/>
    </source>
</evidence>
<evidence type="ECO:0000313" key="12">
    <source>
        <dbReference type="EMBL" id="CDK26675.1"/>
    </source>
</evidence>
<evidence type="ECO:0000256" key="9">
    <source>
        <dbReference type="PROSITE-ProRule" id="PRU00169"/>
    </source>
</evidence>
<feature type="modified residue" description="4-aspartylphosphate" evidence="9">
    <location>
        <position position="315"/>
    </location>
</feature>
<dbReference type="GO" id="GO:0036180">
    <property type="term" value="P:filamentous growth of a population of unicellular organisms in response to biotic stimulus"/>
    <property type="evidence" value="ECO:0007669"/>
    <property type="project" value="UniProtKB-ARBA"/>
</dbReference>
<dbReference type="GO" id="GO:0008361">
    <property type="term" value="P:regulation of cell size"/>
    <property type="evidence" value="ECO:0007669"/>
    <property type="project" value="EnsemblFungi"/>
</dbReference>
<dbReference type="RefSeq" id="XP_022458675.1">
    <property type="nucleotide sequence ID" value="XM_022602918.1"/>
</dbReference>
<dbReference type="Proteomes" id="UP000019384">
    <property type="component" value="Unassembled WGS sequence"/>
</dbReference>
<dbReference type="Gene3D" id="1.10.10.10">
    <property type="entry name" value="Winged helix-like DNA-binding domain superfamily/Winged helix DNA-binding domain"/>
    <property type="match status" value="1"/>
</dbReference>
<evidence type="ECO:0000256" key="8">
    <source>
        <dbReference type="PIRNR" id="PIRNR002595"/>
    </source>
</evidence>
<dbReference type="GO" id="GO:0006357">
    <property type="term" value="P:regulation of transcription by RNA polymerase II"/>
    <property type="evidence" value="ECO:0007669"/>
    <property type="project" value="UniProtKB-UniRule"/>
</dbReference>
<dbReference type="GO" id="GO:1900445">
    <property type="term" value="P:positive regulation of filamentous growth of a population of unicellular organisms in response to biotic stimulus"/>
    <property type="evidence" value="ECO:0007669"/>
    <property type="project" value="UniProtKB-ARBA"/>
</dbReference>
<name>W6MVZ0_9ASCO</name>
<dbReference type="Pfam" id="PF00072">
    <property type="entry name" value="Response_reg"/>
    <property type="match status" value="1"/>
</dbReference>
<sequence>MSVKQETMDDIQLKENPGSTDFVKKLFQMLEDDSYKSVVRWTDTGDSFIVIDTNEFTKEILPKHFKHSNFASFVRQLNKYDFHKVKLSSAEKKNIRSTGLDESTWEFKHPDFRAHDIMRLENIKRKAPLPKRPEEANQKSISKLEKEIGVLKTEIKSVSSALKLTQSKYNTLVESFVHMKSSHDMYASSISTLASSLVAAGIKVPPLELPQTTATSTKTSQPVSVSVSPGNKILQLQKQSQKSPTVEHTPLVTPNPFRRPSGSPIHVLLVEDDVVCIQLCRKFLMKYGCTVEVVTDGLGAISIVEKVKFDLVLMDIVMPNLDGATASSIIRSFDSDTPIIAMTGNVQDSDLRTYLDHGMTDILAKPFSKDDLYQILEKHHMNKRPLPIADPVLNGENAAVDLFQTPEPNALGTVVTPVLDPVVGTVVSVGDIIESDIQIPKRQRI</sequence>
<dbReference type="GO" id="GO:0000304">
    <property type="term" value="P:response to singlet oxygen"/>
    <property type="evidence" value="ECO:0007669"/>
    <property type="project" value="EnsemblFungi"/>
</dbReference>
<dbReference type="InterPro" id="IPR036388">
    <property type="entry name" value="WH-like_DNA-bd_sf"/>
</dbReference>
<comment type="subcellular location">
    <subcellularLocation>
        <location evidence="1 8">Nucleus</location>
    </subcellularLocation>
</comment>
<keyword evidence="13" id="KW-1185">Reference proteome</keyword>